<reference evidence="1" key="1">
    <citation type="submission" date="2021-06" db="EMBL/GenBank/DDBJ databases">
        <title>Parelaphostrongylus tenuis whole genome reference sequence.</title>
        <authorList>
            <person name="Garwood T.J."/>
            <person name="Larsen P.A."/>
            <person name="Fountain-Jones N.M."/>
            <person name="Garbe J.R."/>
            <person name="Macchietto M.G."/>
            <person name="Kania S.A."/>
            <person name="Gerhold R.W."/>
            <person name="Richards J.E."/>
            <person name="Wolf T.M."/>
        </authorList>
    </citation>
    <scope>NUCLEOTIDE SEQUENCE</scope>
    <source>
        <strain evidence="1">MNPRO001-30</strain>
        <tissue evidence="1">Meninges</tissue>
    </source>
</reference>
<feature type="non-terminal residue" evidence="1">
    <location>
        <position position="1"/>
    </location>
</feature>
<evidence type="ECO:0000313" key="2">
    <source>
        <dbReference type="Proteomes" id="UP001196413"/>
    </source>
</evidence>
<dbReference type="AlphaFoldDB" id="A0AAD5QPX2"/>
<accession>A0AAD5QPX2</accession>
<sequence>TRRMIRSIDGARLSTLHFTDENIYGRSTSNVQNQRRLFKEGQESAVAETMIRSHFPASVVVWADICATARTPLVFIKKASKSTPPANSS</sequence>
<comment type="caution">
    <text evidence="1">The sequence shown here is derived from an EMBL/GenBank/DDBJ whole genome shotgun (WGS) entry which is preliminary data.</text>
</comment>
<evidence type="ECO:0000313" key="1">
    <source>
        <dbReference type="EMBL" id="KAJ1354536.1"/>
    </source>
</evidence>
<dbReference type="EMBL" id="JAHQIW010002115">
    <property type="protein sequence ID" value="KAJ1354536.1"/>
    <property type="molecule type" value="Genomic_DNA"/>
</dbReference>
<dbReference type="Proteomes" id="UP001196413">
    <property type="component" value="Unassembled WGS sequence"/>
</dbReference>
<gene>
    <name evidence="1" type="ORF">KIN20_011513</name>
</gene>
<protein>
    <submittedName>
        <fullName evidence="1">Uncharacterized protein</fullName>
    </submittedName>
</protein>
<keyword evidence="2" id="KW-1185">Reference proteome</keyword>
<name>A0AAD5QPX2_PARTN</name>
<proteinExistence type="predicted"/>
<organism evidence="1 2">
    <name type="scientific">Parelaphostrongylus tenuis</name>
    <name type="common">Meningeal worm</name>
    <dbReference type="NCBI Taxonomy" id="148309"/>
    <lineage>
        <taxon>Eukaryota</taxon>
        <taxon>Metazoa</taxon>
        <taxon>Ecdysozoa</taxon>
        <taxon>Nematoda</taxon>
        <taxon>Chromadorea</taxon>
        <taxon>Rhabditida</taxon>
        <taxon>Rhabditina</taxon>
        <taxon>Rhabditomorpha</taxon>
        <taxon>Strongyloidea</taxon>
        <taxon>Metastrongylidae</taxon>
        <taxon>Parelaphostrongylus</taxon>
    </lineage>
</organism>